<evidence type="ECO:0000313" key="9">
    <source>
        <dbReference type="Proteomes" id="UP000243459"/>
    </source>
</evidence>
<name>A0A5P1FB07_ASPOF</name>
<evidence type="ECO:0000256" key="5">
    <source>
        <dbReference type="PROSITE-ProRule" id="PRU01131"/>
    </source>
</evidence>
<comment type="similarity">
    <text evidence="2">Belongs to the FLZ family.</text>
</comment>
<evidence type="ECO:0000256" key="1">
    <source>
        <dbReference type="ARBA" id="ARBA00004496"/>
    </source>
</evidence>
<keyword evidence="3" id="KW-0963">Cytoplasm</keyword>
<keyword evidence="9" id="KW-1185">Reference proteome</keyword>
<proteinExistence type="inferred from homology"/>
<evidence type="ECO:0000256" key="6">
    <source>
        <dbReference type="SAM" id="MobiDB-lite"/>
    </source>
</evidence>
<evidence type="ECO:0000256" key="3">
    <source>
        <dbReference type="ARBA" id="ARBA00022490"/>
    </source>
</evidence>
<evidence type="ECO:0000256" key="4">
    <source>
        <dbReference type="ARBA" id="ARBA00022723"/>
    </source>
</evidence>
<accession>A0A5P1FB07</accession>
<dbReference type="PANTHER" id="PTHR33059:SF4">
    <property type="entry name" value="FCS-LIKE ZINC FINGER 5"/>
    <property type="match status" value="1"/>
</dbReference>
<dbReference type="PANTHER" id="PTHR33059">
    <property type="entry name" value="FCS-LIKE ZINC FINGER 5"/>
    <property type="match status" value="1"/>
</dbReference>
<dbReference type="GO" id="GO:0005737">
    <property type="term" value="C:cytoplasm"/>
    <property type="evidence" value="ECO:0007669"/>
    <property type="project" value="UniProtKB-SubCell"/>
</dbReference>
<dbReference type="Pfam" id="PF04570">
    <property type="entry name" value="zf-FLZ"/>
    <property type="match status" value="1"/>
</dbReference>
<dbReference type="EMBL" id="CM007383">
    <property type="protein sequence ID" value="ONK73999.1"/>
    <property type="molecule type" value="Genomic_DNA"/>
</dbReference>
<feature type="domain" description="FLZ-type" evidence="7">
    <location>
        <begin position="47"/>
        <end position="91"/>
    </location>
</feature>
<feature type="zinc finger region" description="FLZ-type" evidence="5">
    <location>
        <begin position="47"/>
        <end position="91"/>
    </location>
</feature>
<sequence>MALCRKKLPQRPLTVATCARICLCRLDHTSEKTERSSGDFRAVETAPFLRACGLCKRRLGPGRDIYMYRGEVAFCSLECRQQLINQEEIKEKRALSTIKTDSHSAAVAAGSETSGGNNGETVAAA</sequence>
<dbReference type="InterPro" id="IPR007650">
    <property type="entry name" value="Zf-FLZ_dom"/>
</dbReference>
<evidence type="ECO:0000313" key="8">
    <source>
        <dbReference type="EMBL" id="ONK73999.1"/>
    </source>
</evidence>
<reference evidence="9" key="1">
    <citation type="journal article" date="2017" name="Nat. Commun.">
        <title>The asparagus genome sheds light on the origin and evolution of a young Y chromosome.</title>
        <authorList>
            <person name="Harkess A."/>
            <person name="Zhou J."/>
            <person name="Xu C."/>
            <person name="Bowers J.E."/>
            <person name="Van der Hulst R."/>
            <person name="Ayyampalayam S."/>
            <person name="Mercati F."/>
            <person name="Riccardi P."/>
            <person name="McKain M.R."/>
            <person name="Kakrana A."/>
            <person name="Tang H."/>
            <person name="Ray J."/>
            <person name="Groenendijk J."/>
            <person name="Arikit S."/>
            <person name="Mathioni S.M."/>
            <person name="Nakano M."/>
            <person name="Shan H."/>
            <person name="Telgmann-Rauber A."/>
            <person name="Kanno A."/>
            <person name="Yue Z."/>
            <person name="Chen H."/>
            <person name="Li W."/>
            <person name="Chen Y."/>
            <person name="Xu X."/>
            <person name="Zhang Y."/>
            <person name="Luo S."/>
            <person name="Chen H."/>
            <person name="Gao J."/>
            <person name="Mao Z."/>
            <person name="Pires J.C."/>
            <person name="Luo M."/>
            <person name="Kudrna D."/>
            <person name="Wing R.A."/>
            <person name="Meyers B.C."/>
            <person name="Yi K."/>
            <person name="Kong H."/>
            <person name="Lavrijsen P."/>
            <person name="Sunseri F."/>
            <person name="Falavigna A."/>
            <person name="Ye Y."/>
            <person name="Leebens-Mack J.H."/>
            <person name="Chen G."/>
        </authorList>
    </citation>
    <scope>NUCLEOTIDE SEQUENCE [LARGE SCALE GENOMIC DNA]</scope>
    <source>
        <strain evidence="9">cv. DH0086</strain>
    </source>
</reference>
<dbReference type="PROSITE" id="PS51795">
    <property type="entry name" value="ZF_FLZ"/>
    <property type="match status" value="1"/>
</dbReference>
<feature type="region of interest" description="Disordered" evidence="6">
    <location>
        <begin position="95"/>
        <end position="125"/>
    </location>
</feature>
<dbReference type="AlphaFoldDB" id="A0A5P1FB07"/>
<dbReference type="GO" id="GO:0046872">
    <property type="term" value="F:metal ion binding"/>
    <property type="evidence" value="ECO:0007669"/>
    <property type="project" value="UniProtKB-KW"/>
</dbReference>
<keyword evidence="4" id="KW-0479">Metal-binding</keyword>
<gene>
    <name evidence="8" type="ORF">A4U43_C03F1750</name>
</gene>
<evidence type="ECO:0000256" key="2">
    <source>
        <dbReference type="ARBA" id="ARBA00009374"/>
    </source>
</evidence>
<dbReference type="Proteomes" id="UP000243459">
    <property type="component" value="Chromosome 3"/>
</dbReference>
<comment type="subcellular location">
    <subcellularLocation>
        <location evidence="1">Cytoplasm</location>
    </subcellularLocation>
</comment>
<organism evidence="8 9">
    <name type="scientific">Asparagus officinalis</name>
    <name type="common">Garden asparagus</name>
    <dbReference type="NCBI Taxonomy" id="4686"/>
    <lineage>
        <taxon>Eukaryota</taxon>
        <taxon>Viridiplantae</taxon>
        <taxon>Streptophyta</taxon>
        <taxon>Embryophyta</taxon>
        <taxon>Tracheophyta</taxon>
        <taxon>Spermatophyta</taxon>
        <taxon>Magnoliopsida</taxon>
        <taxon>Liliopsida</taxon>
        <taxon>Asparagales</taxon>
        <taxon>Asparagaceae</taxon>
        <taxon>Asparagoideae</taxon>
        <taxon>Asparagus</taxon>
    </lineage>
</organism>
<dbReference type="Gramene" id="ONK73999">
    <property type="protein sequence ID" value="ONK73999"/>
    <property type="gene ID" value="A4U43_C03F1750"/>
</dbReference>
<dbReference type="OMA" id="ARICLCR"/>
<protein>
    <recommendedName>
        <fullName evidence="7">FLZ-type domain-containing protein</fullName>
    </recommendedName>
</protein>
<evidence type="ECO:0000259" key="7">
    <source>
        <dbReference type="PROSITE" id="PS51795"/>
    </source>
</evidence>